<evidence type="ECO:0000313" key="2">
    <source>
        <dbReference type="EMBL" id="RXE58833.1"/>
    </source>
</evidence>
<dbReference type="Pfam" id="PF01973">
    <property type="entry name" value="MptE-like"/>
    <property type="match status" value="1"/>
</dbReference>
<dbReference type="PANTHER" id="PTHR41786">
    <property type="entry name" value="MOTILITY ACCESSORY FACTOR MAF"/>
    <property type="match status" value="1"/>
</dbReference>
<dbReference type="AlphaFoldDB" id="A0A4Q0I3J2"/>
<dbReference type="EMBL" id="RLII01000012">
    <property type="protein sequence ID" value="RXE58833.1"/>
    <property type="molecule type" value="Genomic_DNA"/>
</dbReference>
<proteinExistence type="predicted"/>
<accession>A0A4Q0I3J2</accession>
<name>A0A4Q0I3J2_9FIRM</name>
<keyword evidence="3" id="KW-1185">Reference proteome</keyword>
<dbReference type="OrthoDB" id="5291305at2"/>
<dbReference type="RefSeq" id="WP_128706069.1">
    <property type="nucleotide sequence ID" value="NZ_RLII01000012.1"/>
</dbReference>
<evidence type="ECO:0000313" key="3">
    <source>
        <dbReference type="Proteomes" id="UP000289166"/>
    </source>
</evidence>
<gene>
    <name evidence="2" type="ORF">EFD62_10235</name>
</gene>
<protein>
    <submittedName>
        <fullName evidence="2">DUF115 domain-containing protein</fullName>
    </submittedName>
</protein>
<sequence length="641" mass="74652">MDDIFRLNIEALKKKSRYLAQILEDLNTRDLESKNNNDDCSIVTLEKSKNGMPNFRVRKGEHTFFVHSTYDPQTEAVRWAERIDLKGFDTIAVLGIGCGYHIEELEKKYPDKNKIIIEPDRNVFLKLLNTRDITSLLLNENILFVVSEDTEEIGRIFLSLREEGQIDSVEFSELLSYRKVYEDWWLDLIRDYVKFARLHQININTSVFFAETWLTNLFEGMWQLTKSAHIKGYKSAFTNIPAIVVSAGPALNKNVHLLKDLYNKAIIISAGSSLNILESKGITPHIMVGVDGGEGESRIFNSVKSDEIYFAYTLSVHYDGLKNYKGPKIYFKTNVLDYEDWLDKEMGVEGAECLLSGSSVSNLSLDMARYMGCNPIIVIGQNLSYPNMEGYAEGAVLKQEQDRHIREHIEKQTKYYVLEKDIYGNDVYTTESMLSIRYYFEEYIRNYSDRLYLNGSEGGLPIKGMENKPLKEIIDRYCTEEYDIKEILDKKFEEVFEAEKVKDKESKIKNILENIHNQSSQIRKKAIKRVDLILDILNNIKDTHHDKWKEIDRLTDEIESCDLYKYFVEPISKYFIQAIKNERERKIDNISDMQEKLKYLYEGLLMQYTDVKEKIVLIDDLSKKIMEDIDKKEGVKCLSMP</sequence>
<organism evidence="2 3">
    <name type="scientific">Acetivibrio mesophilus</name>
    <dbReference type="NCBI Taxonomy" id="2487273"/>
    <lineage>
        <taxon>Bacteria</taxon>
        <taxon>Bacillati</taxon>
        <taxon>Bacillota</taxon>
        <taxon>Clostridia</taxon>
        <taxon>Eubacteriales</taxon>
        <taxon>Oscillospiraceae</taxon>
        <taxon>Acetivibrio</taxon>
    </lineage>
</organism>
<reference evidence="3" key="1">
    <citation type="submission" date="2018-11" db="EMBL/GenBank/DDBJ databases">
        <title>Genome sequencing of a novel mesophilic and cellulolytic organism within the genus Hungateiclostridium.</title>
        <authorList>
            <person name="Rettenmaier R."/>
            <person name="Liebl W."/>
            <person name="Zverlov V."/>
        </authorList>
    </citation>
    <scope>NUCLEOTIDE SEQUENCE [LARGE SCALE GENOMIC DNA]</scope>
    <source>
        <strain evidence="3">N2K1</strain>
    </source>
</reference>
<evidence type="ECO:0000259" key="1">
    <source>
        <dbReference type="Pfam" id="PF01973"/>
    </source>
</evidence>
<dbReference type="InterPro" id="IPR002826">
    <property type="entry name" value="MptE-like"/>
</dbReference>
<dbReference type="PANTHER" id="PTHR41786:SF1">
    <property type="entry name" value="6-HYDROXYMETHYLPTERIN DIPHOSPHOKINASE MPTE-LIKE DOMAIN-CONTAINING PROTEIN"/>
    <property type="match status" value="1"/>
</dbReference>
<feature type="domain" description="6-hydroxymethylpterin diphosphokinase MptE-like" evidence="1">
    <location>
        <begin position="216"/>
        <end position="387"/>
    </location>
</feature>
<dbReference type="Proteomes" id="UP000289166">
    <property type="component" value="Unassembled WGS sequence"/>
</dbReference>
<comment type="caution">
    <text evidence="2">The sequence shown here is derived from an EMBL/GenBank/DDBJ whole genome shotgun (WGS) entry which is preliminary data.</text>
</comment>